<evidence type="ECO:0000313" key="2">
    <source>
        <dbReference type="EMBL" id="EFG26551.1"/>
    </source>
</evidence>
<dbReference type="InterPro" id="IPR035093">
    <property type="entry name" value="RelE/ParE_toxin_dom_sf"/>
</dbReference>
<sequence length="111" mass="13189">MPKQDISEEFHIVFLPQANKDINDAVTYIASVLHNYKVTATFLSKLQKVTQDIKIFPYANKIYWPLQRLSHDYRRVAVGNYLLFYWISETDKTITIARIIYGKRDIKRHLK</sequence>
<evidence type="ECO:0000313" key="3">
    <source>
        <dbReference type="Proteomes" id="UP000005777"/>
    </source>
</evidence>
<reference evidence="2 3" key="1">
    <citation type="submission" date="2012-01" db="EMBL/GenBank/DDBJ databases">
        <title>The Genome Sequence of Scardovia inopinata F0304.</title>
        <authorList>
            <consortium name="The Broad Institute Genome Sequencing Platform"/>
            <person name="Ward D."/>
            <person name="Earl A."/>
            <person name="Feldgarden M."/>
            <person name="Gevers D."/>
            <person name="Young S."/>
            <person name="Zeng Q."/>
            <person name="Koehrsen M."/>
            <person name="Alvarado L."/>
            <person name="Berlin A.M."/>
            <person name="Borenstein D."/>
            <person name="Chapman S.B."/>
            <person name="Chen Z."/>
            <person name="Engels R."/>
            <person name="Freedman E."/>
            <person name="Gellesch M."/>
            <person name="Goldberg J."/>
            <person name="Griggs A."/>
            <person name="Gujja S."/>
            <person name="Heilman E.R."/>
            <person name="Heiman D.I."/>
            <person name="Hepburn T.A."/>
            <person name="Howarth C."/>
            <person name="Jen D."/>
            <person name="Larson L."/>
            <person name="Mehta T."/>
            <person name="Park D."/>
            <person name="Pearson M."/>
            <person name="Richards J."/>
            <person name="Roberts A."/>
            <person name="Saif S."/>
            <person name="Shea T.D."/>
            <person name="Shenoy N."/>
            <person name="Sisk P."/>
            <person name="Stolte C."/>
            <person name="Sykes S.N."/>
            <person name="Walk T."/>
            <person name="White J."/>
            <person name="Yandava C."/>
            <person name="Izard J."/>
            <person name="Baranova O.V."/>
            <person name="Blanton J.M."/>
            <person name="Tanner A.C."/>
            <person name="Dewhirst F."/>
            <person name="Haas B."/>
            <person name="Nusbaum C."/>
            <person name="Birren B."/>
        </authorList>
    </citation>
    <scope>NUCLEOTIDE SEQUENCE [LARGE SCALE GENOMIC DNA]</scope>
    <source>
        <strain evidence="2 3">F0304</strain>
    </source>
</reference>
<dbReference type="EMBL" id="ADCX01000002">
    <property type="protein sequence ID" value="EFG26551.1"/>
    <property type="molecule type" value="Genomic_DNA"/>
</dbReference>
<dbReference type="InterPro" id="IPR007712">
    <property type="entry name" value="RelE/ParE_toxin"/>
</dbReference>
<dbReference type="Pfam" id="PF05016">
    <property type="entry name" value="ParE_toxin"/>
    <property type="match status" value="1"/>
</dbReference>
<keyword evidence="1" id="KW-1277">Toxin-antitoxin system</keyword>
<dbReference type="Gene3D" id="3.30.2310.20">
    <property type="entry name" value="RelE-like"/>
    <property type="match status" value="1"/>
</dbReference>
<dbReference type="eggNOG" id="COG3668">
    <property type="taxonomic scope" value="Bacteria"/>
</dbReference>
<proteinExistence type="predicted"/>
<accession>W5II78</accession>
<gene>
    <name evidence="2" type="ORF">HMPREF9020_00170</name>
</gene>
<dbReference type="AlphaFoldDB" id="W5II78"/>
<protein>
    <recommendedName>
        <fullName evidence="4">RelE/StbE family addiction module toxin</fullName>
    </recommendedName>
</protein>
<evidence type="ECO:0000256" key="1">
    <source>
        <dbReference type="ARBA" id="ARBA00022649"/>
    </source>
</evidence>
<organism evidence="2 3">
    <name type="scientific">Scardovia inopinata F0304</name>
    <dbReference type="NCBI Taxonomy" id="641146"/>
    <lineage>
        <taxon>Bacteria</taxon>
        <taxon>Bacillati</taxon>
        <taxon>Actinomycetota</taxon>
        <taxon>Actinomycetes</taxon>
        <taxon>Bifidobacteriales</taxon>
        <taxon>Bifidobacteriaceae</taxon>
        <taxon>Scardovia</taxon>
    </lineage>
</organism>
<dbReference type="HOGENOM" id="CLU_147162_6_2_11"/>
<name>W5II78_SCAIO</name>
<dbReference type="RefSeq" id="WP_006292512.1">
    <property type="nucleotide sequence ID" value="NZ_GG770225.1"/>
</dbReference>
<dbReference type="Proteomes" id="UP000005777">
    <property type="component" value="Unassembled WGS sequence"/>
</dbReference>
<evidence type="ECO:0008006" key="4">
    <source>
        <dbReference type="Google" id="ProtNLM"/>
    </source>
</evidence>
<keyword evidence="3" id="KW-1185">Reference proteome</keyword>
<comment type="caution">
    <text evidence="2">The sequence shown here is derived from an EMBL/GenBank/DDBJ whole genome shotgun (WGS) entry which is preliminary data.</text>
</comment>